<proteinExistence type="predicted"/>
<gene>
    <name evidence="2" type="ORF">A9C11_15795</name>
</gene>
<dbReference type="InterPro" id="IPR025391">
    <property type="entry name" value="DUF4123"/>
</dbReference>
<evidence type="ECO:0000259" key="1">
    <source>
        <dbReference type="Pfam" id="PF13503"/>
    </source>
</evidence>
<dbReference type="AlphaFoldDB" id="A0A1A9KLL3"/>
<dbReference type="Proteomes" id="UP000077748">
    <property type="component" value="Chromosome"/>
</dbReference>
<dbReference type="Pfam" id="PF13503">
    <property type="entry name" value="DUF4123"/>
    <property type="match status" value="1"/>
</dbReference>
<organism evidence="2 3">
    <name type="scientific">Pseudomonas citronellolis</name>
    <dbReference type="NCBI Taxonomy" id="53408"/>
    <lineage>
        <taxon>Bacteria</taxon>
        <taxon>Pseudomonadati</taxon>
        <taxon>Pseudomonadota</taxon>
        <taxon>Gammaproteobacteria</taxon>
        <taxon>Pseudomonadales</taxon>
        <taxon>Pseudomonadaceae</taxon>
        <taxon>Pseudomonas</taxon>
    </lineage>
</organism>
<accession>A0A1A9KLL3</accession>
<evidence type="ECO:0000313" key="2">
    <source>
        <dbReference type="EMBL" id="ANI18487.1"/>
    </source>
</evidence>
<protein>
    <recommendedName>
        <fullName evidence="1">DUF4123 domain-containing protein</fullName>
    </recommendedName>
</protein>
<feature type="domain" description="DUF4123" evidence="1">
    <location>
        <begin position="2"/>
        <end position="76"/>
    </location>
</feature>
<dbReference type="EMBL" id="CP015878">
    <property type="protein sequence ID" value="ANI18487.1"/>
    <property type="molecule type" value="Genomic_DNA"/>
</dbReference>
<reference evidence="2 3" key="1">
    <citation type="submission" date="2016-05" db="EMBL/GenBank/DDBJ databases">
        <title>Genome Sequence of Pseudomonas citronellolis Strain SJTE-3, an Estrogens and Persistent Organic Pollutants degradation strain.</title>
        <authorList>
            <person name="Liang R."/>
        </authorList>
    </citation>
    <scope>NUCLEOTIDE SEQUENCE [LARGE SCALE GENOMIC DNA]</scope>
    <source>
        <strain evidence="2 3">SJTE-3</strain>
    </source>
</reference>
<name>A0A1A9KLL3_9PSED</name>
<evidence type="ECO:0000313" key="3">
    <source>
        <dbReference type="Proteomes" id="UP000077748"/>
    </source>
</evidence>
<sequence>MESAGPFLLDAPAGGVLQQAWAQAAPGLERAVWLERTVPLKVLCVSLQRRLRIRAPDGREFWLRLADANPLRNAWANAEAWPDGFWHGVAAVWLPGADGPTRAWSNPAPELDCAPATAALEARIVLGWPLLASLAQEPHDEQESQA</sequence>